<comment type="caution">
    <text evidence="8">The sequence shown here is derived from an EMBL/GenBank/DDBJ whole genome shotgun (WGS) entry which is preliminary data.</text>
</comment>
<keyword evidence="5" id="KW-1133">Transmembrane helix</keyword>
<evidence type="ECO:0000313" key="8">
    <source>
        <dbReference type="EMBL" id="PJJ65651.1"/>
    </source>
</evidence>
<name>A0A2M9C542_9MICO</name>
<feature type="transmembrane region" description="Helical" evidence="5">
    <location>
        <begin position="1900"/>
        <end position="1920"/>
    </location>
</feature>
<organism evidence="8 9">
    <name type="scientific">Compostimonas suwonensis</name>
    <dbReference type="NCBI Taxonomy" id="1048394"/>
    <lineage>
        <taxon>Bacteria</taxon>
        <taxon>Bacillati</taxon>
        <taxon>Actinomycetota</taxon>
        <taxon>Actinomycetes</taxon>
        <taxon>Micrococcales</taxon>
        <taxon>Microbacteriaceae</taxon>
        <taxon>Compostimonas</taxon>
    </lineage>
</organism>
<keyword evidence="5" id="KW-0472">Membrane</keyword>
<dbReference type="Gene3D" id="2.60.40.2700">
    <property type="match status" value="13"/>
</dbReference>
<keyword evidence="9" id="KW-1185">Reference proteome</keyword>
<evidence type="ECO:0000256" key="6">
    <source>
        <dbReference type="SAM" id="SignalP"/>
    </source>
</evidence>
<evidence type="ECO:0000256" key="1">
    <source>
        <dbReference type="ARBA" id="ARBA00022512"/>
    </source>
</evidence>
<feature type="chain" id="PRO_5014618043" description="Gram-positive cocci surface proteins LPxTG domain-containing protein" evidence="6">
    <location>
        <begin position="29"/>
        <end position="1925"/>
    </location>
</feature>
<dbReference type="PROSITE" id="PS50847">
    <property type="entry name" value="GRAM_POS_ANCHORING"/>
    <property type="match status" value="1"/>
</dbReference>
<dbReference type="RefSeq" id="WP_100343517.1">
    <property type="nucleotide sequence ID" value="NZ_PGFB01000001.1"/>
</dbReference>
<protein>
    <recommendedName>
        <fullName evidence="7">Gram-positive cocci surface proteins LPxTG domain-containing protein</fullName>
    </recommendedName>
</protein>
<keyword evidence="5" id="KW-0812">Transmembrane</keyword>
<reference evidence="8 9" key="1">
    <citation type="submission" date="2017-11" db="EMBL/GenBank/DDBJ databases">
        <title>Genomic Encyclopedia of Archaeal and Bacterial Type Strains, Phase II (KMG-II): From Individual Species to Whole Genera.</title>
        <authorList>
            <person name="Goeker M."/>
        </authorList>
    </citation>
    <scope>NUCLEOTIDE SEQUENCE [LARGE SCALE GENOMIC DNA]</scope>
    <source>
        <strain evidence="8 9">DSM 25625</strain>
    </source>
</reference>
<evidence type="ECO:0000256" key="2">
    <source>
        <dbReference type="ARBA" id="ARBA00022525"/>
    </source>
</evidence>
<accession>A0A2M9C542</accession>
<keyword evidence="2" id="KW-0964">Secreted</keyword>
<evidence type="ECO:0000259" key="7">
    <source>
        <dbReference type="PROSITE" id="PS50847"/>
    </source>
</evidence>
<keyword evidence="3 6" id="KW-0732">Signal</keyword>
<evidence type="ECO:0000256" key="5">
    <source>
        <dbReference type="SAM" id="Phobius"/>
    </source>
</evidence>
<proteinExistence type="predicted"/>
<dbReference type="Proteomes" id="UP000230161">
    <property type="component" value="Unassembled WGS sequence"/>
</dbReference>
<keyword evidence="4" id="KW-0572">Peptidoglycan-anchor</keyword>
<evidence type="ECO:0000256" key="4">
    <source>
        <dbReference type="ARBA" id="ARBA00023088"/>
    </source>
</evidence>
<sequence>MRRTGLLAATAVLVASAFAVIPALPARAATTVVTTAASLVSTYAAARTGDVIVLGADLTSSAALVPRSSIDLTLDLNGKRLTVAPTSTGDRGAVAVPIEGSLTIRDSGTGGRLTATGSKGNAGIYVAIADLFIEGGQITATGGVGWFDGPFTRGGGAGIGRQGGGGAGGEHITITGGSVTATGGNSVDSAQGSAAAGIGGGGGGTATGNDVSISNATVVATGGSAPASGFAGAGIGGGGAGNGGNPAGGTVVIGAGANVTASASTGANPVGQGGNGPAADASSGDLTIEQGATLTIANASTALNVTPDALVKNRGRIVSRTASGGVKVIQNTGVFVNFNGLGADFGQISASTRYPVTFPGAPTADFTVTTPVAGVTFADLGVKLPVPVLAADVLLTSWGSGSTTVTRTSVLSQLVNGPGNAIGLTSRTSAVTVTGDAVPGGTLTAALSAVPGLGYQWLDAEGDPIVGATGQTFSPTAAQSGGVVSVRVTAPDPDSFYAAPRTAIASSRPIVPGFDTASVTVSGEPVVGRTLTADIDFSPEPDDVVYEWSAGGTTLGTGSSYVIQESDLGEELTVSATATKEGYATTIVESEPTEAVSAEFGSAPVVSIGGTPAVGGTLSAHIDSEAVPVPSGYDYAWFAGGEPIDGADDDELVLTAAQEHLTITVQVTPVKKGYVGGTGSSAATAAVAPGAFTSLPEVVVVGDLVVGGTLTIGIRSDAVPQPTSYRGLWLADGVPITGDAADSLTLTAAQEGAVITVAVAPVLAGYEGGGVVSPPTAAVGKGGFSQTPEISIVGDAVVGGTLTAHIDVDAVPAPSGHTVAWFADGAPLDASGDTLVLTAEELGARITAVVTPVLAGYAGGAGSSEPSAPVAVGSFSSTPAVSIAGDAVVGATLTAVIDSAAVPAPIGYTYQWSANGEAIDAAIGGTFVPTAQQLGAAIGVTATPVLGGYAGGSAASARTPAIAPGSFSSPADASITGTAAVGETLGVDIEQDSVPAPDGYHYQWLANGEPLDGKTKKTLLLAAAQRNAVITVRLTPVLDGYEGGTLTTEPTASVAAGSFGRTAEVSIAGDAAVGQTLSAHVDADAAPAPSGYTFQWFAGARLLGAGDDYTLAAADRGAAITVIATPVLDGYEGGASVSPATAAVGSGSFSVLPQAAVSGTAQVGRTLTATVSAHAVPAPQAYAFQWLADGEPVEGAVESTFVLGAAQLGASITVEITPLLDGYAGGAAASEATADVAVGAFGSSPTVAISGEPKVGTTLAAEITTDSVPAPSGYSYQWLVDGEPLLGADDGTFPVTAAQLGATIGVIATPVLAGYAGGSGETALTGEIAPGDFDAVAAASIVGAVVVGGTLTAVVDADASPVPAGYGYQWSADGAPLDGQTANSLHLIAELLGSTITVTLTPLLGGYAGGQTTTDATAAVGTGSFSSVPTVTIAGDAAVGTTLVAHADGAVPAPSGYIFQWFADGAAIDGATTESFLVTAAQQGAAVTVAATPVLVGYTGGSSTSSATAEIAAGSFARPATLSVSGDAAVGGTLTATVDTDAAPVPSGYAFQWFADGEPIEGATSASFGLVAAQEGAIVTVVATPVLDGYEGGAATSPATPAVAVGSFTGLPAVSITGGAAVGETLTVVVDGGSSPAAQSYDYRWFADGEPIEGARGGSFTLTAAQLGAIVTVTVIPLVDGYTSDGVASAGTEPIEVGAFTGALTVTVEGRAQLGGTLTAVVSGELVPAPGAVVYTWYAGGEVIEGQSGETLTLTEAQLGEPISVRVTATVDGYEAQTTGSPQTAPVADVPGAALSTGTVIVGRTVTVTGTRFLGSPRCTLELHSTPVTLATVAPDAEGSFSATVTVPADTAPGAHEIVVVAPDGTAVVSMPLTVEALAIPTATPVGADLANTGVEVSPLVLLGSLGALLLGAFLLLGAVRRRRA</sequence>
<feature type="signal peptide" evidence="6">
    <location>
        <begin position="1"/>
        <end position="28"/>
    </location>
</feature>
<gene>
    <name evidence="8" type="ORF">CLV54_0688</name>
</gene>
<evidence type="ECO:0000256" key="3">
    <source>
        <dbReference type="ARBA" id="ARBA00022729"/>
    </source>
</evidence>
<feature type="domain" description="Gram-positive cocci surface proteins LPxTG" evidence="7">
    <location>
        <begin position="1890"/>
        <end position="1925"/>
    </location>
</feature>
<dbReference type="EMBL" id="PGFB01000001">
    <property type="protein sequence ID" value="PJJ65651.1"/>
    <property type="molecule type" value="Genomic_DNA"/>
</dbReference>
<dbReference type="InterPro" id="IPR019931">
    <property type="entry name" value="LPXTG_anchor"/>
</dbReference>
<evidence type="ECO:0000313" key="9">
    <source>
        <dbReference type="Proteomes" id="UP000230161"/>
    </source>
</evidence>
<keyword evidence="1" id="KW-0134">Cell wall</keyword>
<dbReference type="OrthoDB" id="9758772at2"/>